<organism evidence="3 4">
    <name type="scientific">Gemmobacter aquaticus</name>
    <dbReference type="NCBI Taxonomy" id="490185"/>
    <lineage>
        <taxon>Bacteria</taxon>
        <taxon>Pseudomonadati</taxon>
        <taxon>Pseudomonadota</taxon>
        <taxon>Alphaproteobacteria</taxon>
        <taxon>Rhodobacterales</taxon>
        <taxon>Paracoccaceae</taxon>
        <taxon>Gemmobacter</taxon>
    </lineage>
</organism>
<evidence type="ECO:0000313" key="4">
    <source>
        <dbReference type="Proteomes" id="UP000598196"/>
    </source>
</evidence>
<proteinExistence type="predicted"/>
<reference evidence="3 4" key="1">
    <citation type="journal article" date="2014" name="Int. J. Syst. Evol. Microbiol.">
        <title>Complete genome sequence of Corynebacterium casei LMG S-19264T (=DSM 44701T), isolated from a smear-ripened cheese.</title>
        <authorList>
            <consortium name="US DOE Joint Genome Institute (JGI-PGF)"/>
            <person name="Walter F."/>
            <person name="Albersmeier A."/>
            <person name="Kalinowski J."/>
            <person name="Ruckert C."/>
        </authorList>
    </citation>
    <scope>NUCLEOTIDE SEQUENCE [LARGE SCALE GENOMIC DNA]</scope>
    <source>
        <strain evidence="3 4">CGMCC 1.7029</strain>
    </source>
</reference>
<dbReference type="InterPro" id="IPR039567">
    <property type="entry name" value="Gly-zipper"/>
</dbReference>
<protein>
    <recommendedName>
        <fullName evidence="2">Glycine zipper domain-containing protein</fullName>
    </recommendedName>
</protein>
<sequence length="89" mass="8654">MSIRRLAIGLPIIALLAACQTGDPVTNSTATGALAGAALGAAVSSSSDRTQGAIIGATVGGLAGNMIGRNNAGQCVYRRADGSTYTAAC</sequence>
<dbReference type="Pfam" id="PF13488">
    <property type="entry name" value="Gly-zipper_Omp"/>
    <property type="match status" value="1"/>
</dbReference>
<keyword evidence="1" id="KW-0732">Signal</keyword>
<evidence type="ECO:0000256" key="1">
    <source>
        <dbReference type="SAM" id="SignalP"/>
    </source>
</evidence>
<evidence type="ECO:0000259" key="2">
    <source>
        <dbReference type="Pfam" id="PF13488"/>
    </source>
</evidence>
<dbReference type="PROSITE" id="PS51257">
    <property type="entry name" value="PROKAR_LIPOPROTEIN"/>
    <property type="match status" value="1"/>
</dbReference>
<dbReference type="EMBL" id="BMLP01000007">
    <property type="protein sequence ID" value="GGO36155.1"/>
    <property type="molecule type" value="Genomic_DNA"/>
</dbReference>
<feature type="domain" description="Glycine zipper" evidence="2">
    <location>
        <begin position="32"/>
        <end position="71"/>
    </location>
</feature>
<feature type="chain" id="PRO_5037825677" description="Glycine zipper domain-containing protein" evidence="1">
    <location>
        <begin position="18"/>
        <end position="89"/>
    </location>
</feature>
<name>A0A917YPH8_9RHOB</name>
<keyword evidence="4" id="KW-1185">Reference proteome</keyword>
<dbReference type="RefSeq" id="WP_308423081.1">
    <property type="nucleotide sequence ID" value="NZ_BMLP01000007.1"/>
</dbReference>
<dbReference type="Proteomes" id="UP000598196">
    <property type="component" value="Unassembled WGS sequence"/>
</dbReference>
<accession>A0A917YPH8</accession>
<comment type="caution">
    <text evidence="3">The sequence shown here is derived from an EMBL/GenBank/DDBJ whole genome shotgun (WGS) entry which is preliminary data.</text>
</comment>
<dbReference type="AlphaFoldDB" id="A0A917YPH8"/>
<gene>
    <name evidence="3" type="ORF">GCM10010991_29620</name>
</gene>
<evidence type="ECO:0000313" key="3">
    <source>
        <dbReference type="EMBL" id="GGO36155.1"/>
    </source>
</evidence>
<feature type="signal peptide" evidence="1">
    <location>
        <begin position="1"/>
        <end position="17"/>
    </location>
</feature>